<name>A0A4V1QUQ9_9FIRM</name>
<dbReference type="EMBL" id="SDOZ01000003">
    <property type="protein sequence ID" value="RXZ58290.1"/>
    <property type="molecule type" value="Genomic_DNA"/>
</dbReference>
<evidence type="ECO:0000313" key="2">
    <source>
        <dbReference type="Proteomes" id="UP000291269"/>
    </source>
</evidence>
<dbReference type="OrthoDB" id="9797743at2"/>
<dbReference type="Pfam" id="PF00702">
    <property type="entry name" value="Hydrolase"/>
    <property type="match status" value="1"/>
</dbReference>
<dbReference type="InterPro" id="IPR023214">
    <property type="entry name" value="HAD_sf"/>
</dbReference>
<reference evidence="1 2" key="1">
    <citation type="journal article" date="2019" name="Gut">
        <title>Antibiotics-induced monodominance of a novel gut bacterial order.</title>
        <authorList>
            <person name="Hildebrand F."/>
            <person name="Moitinho-Silva L."/>
            <person name="Blasche S."/>
            <person name="Jahn M.T."/>
            <person name="Gossmann T.I."/>
            <person name="Heuerta-Cepas J."/>
            <person name="Hercog R."/>
            <person name="Luetge M."/>
            <person name="Bahram M."/>
            <person name="Pryszlak A."/>
            <person name="Alves R.J."/>
            <person name="Waszak S.M."/>
            <person name="Zhu A."/>
            <person name="Ye L."/>
            <person name="Costea P.I."/>
            <person name="Aalvink S."/>
            <person name="Belzer C."/>
            <person name="Forslund S.K."/>
            <person name="Sunagawa S."/>
            <person name="Hentschel U."/>
            <person name="Merten C."/>
            <person name="Patil K.R."/>
            <person name="Benes V."/>
            <person name="Bork P."/>
        </authorList>
    </citation>
    <scope>NUCLEOTIDE SEQUENCE [LARGE SCALE GENOMIC DNA]</scope>
    <source>
        <strain evidence="1 2">HDS1380</strain>
    </source>
</reference>
<proteinExistence type="predicted"/>
<dbReference type="RefSeq" id="WP_129226646.1">
    <property type="nucleotide sequence ID" value="NZ_SDOZ01000003.1"/>
</dbReference>
<dbReference type="PANTHER" id="PTHR18901">
    <property type="entry name" value="2-DEOXYGLUCOSE-6-PHOSPHATE PHOSPHATASE 2"/>
    <property type="match status" value="1"/>
</dbReference>
<keyword evidence="2" id="KW-1185">Reference proteome</keyword>
<dbReference type="InterPro" id="IPR036412">
    <property type="entry name" value="HAD-like_sf"/>
</dbReference>
<dbReference type="SUPFAM" id="SSF56784">
    <property type="entry name" value="HAD-like"/>
    <property type="match status" value="1"/>
</dbReference>
<dbReference type="SFLD" id="SFLDG01129">
    <property type="entry name" value="C1.5:_HAD__Beta-PGM__Phosphata"/>
    <property type="match status" value="1"/>
</dbReference>
<dbReference type="SFLD" id="SFLDS00003">
    <property type="entry name" value="Haloacid_Dehalogenase"/>
    <property type="match status" value="1"/>
</dbReference>
<protein>
    <submittedName>
        <fullName evidence="1">HAD family phosphatase</fullName>
    </submittedName>
</protein>
<dbReference type="GO" id="GO:0016791">
    <property type="term" value="F:phosphatase activity"/>
    <property type="evidence" value="ECO:0007669"/>
    <property type="project" value="TreeGrafter"/>
</dbReference>
<dbReference type="Gene3D" id="3.40.50.1000">
    <property type="entry name" value="HAD superfamily/HAD-like"/>
    <property type="match status" value="1"/>
</dbReference>
<dbReference type="InterPro" id="IPR023198">
    <property type="entry name" value="PGP-like_dom2"/>
</dbReference>
<dbReference type="PANTHER" id="PTHR18901:SF38">
    <property type="entry name" value="PSEUDOURIDINE-5'-PHOSPHATASE"/>
    <property type="match status" value="1"/>
</dbReference>
<dbReference type="CDD" id="cd07505">
    <property type="entry name" value="HAD_BPGM-like"/>
    <property type="match status" value="1"/>
</dbReference>
<dbReference type="InterPro" id="IPR006439">
    <property type="entry name" value="HAD-SF_hydro_IA"/>
</dbReference>
<accession>A0A4V1QUQ9</accession>
<dbReference type="NCBIfam" id="TIGR01509">
    <property type="entry name" value="HAD-SF-IA-v3"/>
    <property type="match status" value="1"/>
</dbReference>
<comment type="caution">
    <text evidence="1">The sequence shown here is derived from an EMBL/GenBank/DDBJ whole genome shotgun (WGS) entry which is preliminary data.</text>
</comment>
<sequence length="213" mass="24001">MKGAIFDLDGTLIDSMGLWLDIDREFFAKRNMSVPADYQRSIAHLGFKECAAFTVGQYLPNEKEEDVIAEWREMSLERYAAKDSARYMKPYAAEYLRSLKACGVRLCVATASHPELYEPILRNNGLFSLFDGFTTVDEVRKNKSFPDIFLKSAEKLGLAPADCVVYEDSFVALCSAKSANMRTVAVYDESAAGMVEELKRISDEFIYSFADLL</sequence>
<dbReference type="AlphaFoldDB" id="A0A4V1QUQ9"/>
<dbReference type="PRINTS" id="PR00413">
    <property type="entry name" value="HADHALOGNASE"/>
</dbReference>
<dbReference type="Gene3D" id="1.10.150.240">
    <property type="entry name" value="Putative phosphatase, domain 2"/>
    <property type="match status" value="1"/>
</dbReference>
<dbReference type="Proteomes" id="UP000291269">
    <property type="component" value="Unassembled WGS sequence"/>
</dbReference>
<evidence type="ECO:0000313" key="1">
    <source>
        <dbReference type="EMBL" id="RXZ58290.1"/>
    </source>
</evidence>
<gene>
    <name evidence="1" type="ORF">ESZ91_09555</name>
</gene>
<organism evidence="1 2">
    <name type="scientific">Candidatus Borkfalkia ceftriaxoniphila</name>
    <dbReference type="NCBI Taxonomy" id="2508949"/>
    <lineage>
        <taxon>Bacteria</taxon>
        <taxon>Bacillati</taxon>
        <taxon>Bacillota</taxon>
        <taxon>Clostridia</taxon>
        <taxon>Christensenellales</taxon>
        <taxon>Christensenellaceae</taxon>
        <taxon>Candidatus Borkfalkia</taxon>
    </lineage>
</organism>